<proteinExistence type="predicted"/>
<organism evidence="2 3">
    <name type="scientific">Candidatus Lloydbacteria bacterium RIFCSPLOWO2_02_FULL_51_11</name>
    <dbReference type="NCBI Taxonomy" id="1798667"/>
    <lineage>
        <taxon>Bacteria</taxon>
        <taxon>Candidatus Lloydiibacteriota</taxon>
    </lineage>
</organism>
<protein>
    <submittedName>
        <fullName evidence="2">Uncharacterized protein</fullName>
    </submittedName>
</protein>
<dbReference type="Proteomes" id="UP000177573">
    <property type="component" value="Unassembled WGS sequence"/>
</dbReference>
<accession>A0A1G2DQU5</accession>
<evidence type="ECO:0000313" key="2">
    <source>
        <dbReference type="EMBL" id="OGZ15772.1"/>
    </source>
</evidence>
<keyword evidence="1" id="KW-1133">Transmembrane helix</keyword>
<comment type="caution">
    <text evidence="2">The sequence shown here is derived from an EMBL/GenBank/DDBJ whole genome shotgun (WGS) entry which is preliminary data.</text>
</comment>
<sequence length="70" mass="8268">MADTFPAVLYRAEYSRVFGFAQAPFMSPDYKDLIFLKCFVLCVKKFVVFVIIVHSQEGRIWMRGMRRRIA</sequence>
<evidence type="ECO:0000313" key="3">
    <source>
        <dbReference type="Proteomes" id="UP000177573"/>
    </source>
</evidence>
<keyword evidence="1" id="KW-0472">Membrane</keyword>
<reference evidence="2 3" key="1">
    <citation type="journal article" date="2016" name="Nat. Commun.">
        <title>Thousands of microbial genomes shed light on interconnected biogeochemical processes in an aquifer system.</title>
        <authorList>
            <person name="Anantharaman K."/>
            <person name="Brown C.T."/>
            <person name="Hug L.A."/>
            <person name="Sharon I."/>
            <person name="Castelle C.J."/>
            <person name="Probst A.J."/>
            <person name="Thomas B.C."/>
            <person name="Singh A."/>
            <person name="Wilkins M.J."/>
            <person name="Karaoz U."/>
            <person name="Brodie E.L."/>
            <person name="Williams K.H."/>
            <person name="Hubbard S.S."/>
            <person name="Banfield J.F."/>
        </authorList>
    </citation>
    <scope>NUCLEOTIDE SEQUENCE [LARGE SCALE GENOMIC DNA]</scope>
</reference>
<keyword evidence="1" id="KW-0812">Transmembrane</keyword>
<dbReference type="STRING" id="1798667.A3J08_00060"/>
<name>A0A1G2DQU5_9BACT</name>
<feature type="transmembrane region" description="Helical" evidence="1">
    <location>
        <begin position="34"/>
        <end position="53"/>
    </location>
</feature>
<gene>
    <name evidence="2" type="ORF">A3J08_00060</name>
</gene>
<evidence type="ECO:0000256" key="1">
    <source>
        <dbReference type="SAM" id="Phobius"/>
    </source>
</evidence>
<dbReference type="AlphaFoldDB" id="A0A1G2DQU5"/>
<dbReference type="EMBL" id="MHLR01000004">
    <property type="protein sequence ID" value="OGZ15772.1"/>
    <property type="molecule type" value="Genomic_DNA"/>
</dbReference>